<protein>
    <submittedName>
        <fullName evidence="1">Uncharacterized protein</fullName>
    </submittedName>
</protein>
<gene>
    <name evidence="1" type="ORF">RHSIM_Rhsim01G0061900</name>
</gene>
<proteinExistence type="predicted"/>
<dbReference type="EMBL" id="WJXA01000001">
    <property type="protein sequence ID" value="KAF7153716.1"/>
    <property type="molecule type" value="Genomic_DNA"/>
</dbReference>
<dbReference type="AlphaFoldDB" id="A0A834HTA6"/>
<evidence type="ECO:0000313" key="1">
    <source>
        <dbReference type="EMBL" id="KAF7153716.1"/>
    </source>
</evidence>
<dbReference type="Proteomes" id="UP000626092">
    <property type="component" value="Unassembled WGS sequence"/>
</dbReference>
<evidence type="ECO:0000313" key="2">
    <source>
        <dbReference type="Proteomes" id="UP000626092"/>
    </source>
</evidence>
<accession>A0A834HTA6</accession>
<name>A0A834HTA6_RHOSS</name>
<comment type="caution">
    <text evidence="1">The sequence shown here is derived from an EMBL/GenBank/DDBJ whole genome shotgun (WGS) entry which is preliminary data.</text>
</comment>
<keyword evidence="2" id="KW-1185">Reference proteome</keyword>
<reference evidence="1" key="1">
    <citation type="submission" date="2019-11" db="EMBL/GenBank/DDBJ databases">
        <authorList>
            <person name="Liu Y."/>
            <person name="Hou J."/>
            <person name="Li T.-Q."/>
            <person name="Guan C.-H."/>
            <person name="Wu X."/>
            <person name="Wu H.-Z."/>
            <person name="Ling F."/>
            <person name="Zhang R."/>
            <person name="Shi X.-G."/>
            <person name="Ren J.-P."/>
            <person name="Chen E.-F."/>
            <person name="Sun J.-M."/>
        </authorList>
    </citation>
    <scope>NUCLEOTIDE SEQUENCE</scope>
    <source>
        <strain evidence="1">Adult_tree_wgs_1</strain>
        <tissue evidence="1">Leaves</tissue>
    </source>
</reference>
<sequence length="93" mass="10232">MGNALVDTTGGDCSMKYPSKYSFNPPIRMGLEAARCPSDHLLSSLHGTEGKKKGHEPAVGVQGYEQHNRKQDLASEPVLRMRLTLPLCFDCLE</sequence>
<organism evidence="1 2">
    <name type="scientific">Rhododendron simsii</name>
    <name type="common">Sims's rhododendron</name>
    <dbReference type="NCBI Taxonomy" id="118357"/>
    <lineage>
        <taxon>Eukaryota</taxon>
        <taxon>Viridiplantae</taxon>
        <taxon>Streptophyta</taxon>
        <taxon>Embryophyta</taxon>
        <taxon>Tracheophyta</taxon>
        <taxon>Spermatophyta</taxon>
        <taxon>Magnoliopsida</taxon>
        <taxon>eudicotyledons</taxon>
        <taxon>Gunneridae</taxon>
        <taxon>Pentapetalae</taxon>
        <taxon>asterids</taxon>
        <taxon>Ericales</taxon>
        <taxon>Ericaceae</taxon>
        <taxon>Ericoideae</taxon>
        <taxon>Rhodoreae</taxon>
        <taxon>Rhododendron</taxon>
    </lineage>
</organism>